<dbReference type="SUPFAM" id="SSF56672">
    <property type="entry name" value="DNA/RNA polymerases"/>
    <property type="match status" value="1"/>
</dbReference>
<dbReference type="PANTHER" id="PTHR35617">
    <property type="entry name" value="PHAGE_INTEGRASE DOMAIN-CONTAINING PROTEIN"/>
    <property type="match status" value="1"/>
</dbReference>
<evidence type="ECO:0000256" key="1">
    <source>
        <dbReference type="ARBA" id="ARBA00010879"/>
    </source>
</evidence>
<dbReference type="InterPro" id="IPR043502">
    <property type="entry name" value="DNA/RNA_pol_sf"/>
</dbReference>
<gene>
    <name evidence="7" type="primary">COL1A2</name>
</gene>
<dbReference type="InterPro" id="IPR010998">
    <property type="entry name" value="Integrase_recombinase_N"/>
</dbReference>
<dbReference type="InterPro" id="IPR013762">
    <property type="entry name" value="Integrase-like_cat_sf"/>
</dbReference>
<dbReference type="Gene3D" id="1.10.443.10">
    <property type="entry name" value="Intergrase catalytic core"/>
    <property type="match status" value="1"/>
</dbReference>
<name>A0A1A8PZ04_9TELE</name>
<dbReference type="InterPro" id="IPR011010">
    <property type="entry name" value="DNA_brk_join_enz"/>
</dbReference>
<dbReference type="Pfam" id="PF00078">
    <property type="entry name" value="RVT_1"/>
    <property type="match status" value="1"/>
</dbReference>
<evidence type="ECO:0000259" key="6">
    <source>
        <dbReference type="Pfam" id="PF00078"/>
    </source>
</evidence>
<dbReference type="GO" id="GO:0006310">
    <property type="term" value="P:DNA recombination"/>
    <property type="evidence" value="ECO:0007669"/>
    <property type="project" value="UniProtKB-KW"/>
</dbReference>
<dbReference type="GO" id="GO:0005581">
    <property type="term" value="C:collagen trimer"/>
    <property type="evidence" value="ECO:0007669"/>
    <property type="project" value="UniProtKB-KW"/>
</dbReference>
<feature type="region of interest" description="Disordered" evidence="5">
    <location>
        <begin position="433"/>
        <end position="534"/>
    </location>
</feature>
<dbReference type="Gene3D" id="3.10.10.10">
    <property type="entry name" value="HIV Type 1 Reverse Transcriptase, subunit A, domain 1"/>
    <property type="match status" value="1"/>
</dbReference>
<evidence type="ECO:0000256" key="2">
    <source>
        <dbReference type="ARBA" id="ARBA00012180"/>
    </source>
</evidence>
<dbReference type="Gene3D" id="1.10.150.130">
    <property type="match status" value="1"/>
</dbReference>
<evidence type="ECO:0000256" key="3">
    <source>
        <dbReference type="ARBA" id="ARBA00023125"/>
    </source>
</evidence>
<dbReference type="CDD" id="cd01647">
    <property type="entry name" value="RT_LTR"/>
    <property type="match status" value="1"/>
</dbReference>
<evidence type="ECO:0000313" key="7">
    <source>
        <dbReference type="EMBL" id="SBR86458.1"/>
    </source>
</evidence>
<organism evidence="7">
    <name type="scientific">Nothobranchius rachovii</name>
    <name type="common">bluefin notho</name>
    <dbReference type="NCBI Taxonomy" id="451742"/>
    <lineage>
        <taxon>Eukaryota</taxon>
        <taxon>Metazoa</taxon>
        <taxon>Chordata</taxon>
        <taxon>Craniata</taxon>
        <taxon>Vertebrata</taxon>
        <taxon>Euteleostomi</taxon>
        <taxon>Actinopterygii</taxon>
        <taxon>Neopterygii</taxon>
        <taxon>Teleostei</taxon>
        <taxon>Neoteleostei</taxon>
        <taxon>Acanthomorphata</taxon>
        <taxon>Ovalentaria</taxon>
        <taxon>Atherinomorphae</taxon>
        <taxon>Cyprinodontiformes</taxon>
        <taxon>Nothobranchiidae</taxon>
        <taxon>Nothobranchius</taxon>
    </lineage>
</organism>
<dbReference type="Gene3D" id="1.10.287.3160">
    <property type="match status" value="1"/>
</dbReference>
<dbReference type="EMBL" id="HAEH01009173">
    <property type="protein sequence ID" value="SBR86458.1"/>
    <property type="molecule type" value="Transcribed_RNA"/>
</dbReference>
<keyword evidence="4" id="KW-0233">DNA recombination</keyword>
<keyword evidence="7" id="KW-0176">Collagen</keyword>
<dbReference type="PANTHER" id="PTHR35617:SF3">
    <property type="entry name" value="CORE-BINDING (CB) DOMAIN-CONTAINING PROTEIN"/>
    <property type="match status" value="1"/>
</dbReference>
<feature type="domain" description="Reverse transcriptase" evidence="6">
    <location>
        <begin position="664"/>
        <end position="760"/>
    </location>
</feature>
<evidence type="ECO:0000256" key="4">
    <source>
        <dbReference type="ARBA" id="ARBA00023172"/>
    </source>
</evidence>
<feature type="compositionally biased region" description="Low complexity" evidence="5">
    <location>
        <begin position="433"/>
        <end position="442"/>
    </location>
</feature>
<sequence length="1212" mass="131450">MEAAPPTRGVDGAGARLCTCGNKISSKDPHRVCSSCLGLEHAQLALEVPGSCESCACFTLKSLRRRLARQASLSGKDPCLPAPGPPPGDASEHVLPEPVPCAELSWGSQLELAGPSHPAEDVLELDYGDDEDTSELLISEEDEEDDVFLPIAQASMPSFPSSPRDGAASPAAHLDMQSVCRRAATRLNIPWPTVVTEAVRSRYEGKKLPQATRAAKPLLPAFPELLQEVRSSWDKHPFSSRSPVQGASSLDFEGMEKAGMLRMPPMEPLVAAHLHPRLSATSSRPPALPAKADRFQSALNERAYKAAAISVRALNVSSMLSAYQAELCEDMNTKPDPEVWEEITVLTDICLRVQRCAVQATAKAMGMMVLQERARWLNLTNLSDREKEDILDMPIVPEGIFGSALASMQQRCEAKKKKDETLQLCLPPFNGSAGSAEPSSGSCQSPASVPDPKAPEASGSPTSSFGLSASTSLASEVRQPSHSAAGTTHPTRRSAAPPVRCCHGAFSPPSRNPSGRIPERSRVGPGRATGCAGSEHTSQALTLFFTNMSRSRSIKKFAAASRQNVKGAAKINKNVTHERFQAGAAPGGLSSQPRVVPVCQGRQSTKPPRMRSGCHEHRCPTTSGGSCCSVCHGCVTALHSHGGMDSGFCFTLGAENYFERYFLVPKRGGTSIRPILDLRALNRCLRKYRFKMLTLSSLLRLIHQNDWFTSIDLRDAYFHIPVYPPHRKFLRFAFQGVCYEYTVLPFGLSLSPRVFVRCLNLDSGAFTARLSAPRMNALSFCLARFRLHSSENAQCPLFFSLRDRDAPLGVDALAHDWPRGLLYAFPPVALIPPTLLRGPGVPSGRLDLPPSSRTAGPVGLAPEGCGLVSAELPQAVIRTIQNARAPSTRSLYDCKWRVFEAWCQGREISPFQCPVSVILSFLQDLLDGKKAFSTIKVYLAAISARHLGFGKKLAGQHPLVCSFMRGARRLLPVSRPLVPSWDLSLVLSALSGPPFEPMDGLDLKILSLKVVLLLALVSAKRVSDLQALSVHPSCTQFAPGDMKVSLKPNPAFVPKVVGSFSPIILTAFYPLPFSSPEEERWHKLCPIRALKEYVNRTENLRRGDQLFVSWGGPRKGKPVTKQRLSHWIVEAISMAYSCQGIQAPVGLRAHSTRGLSASWALFRGLSIQEICAAASWASPLAFARFYKLDVSVPAMTHTILSVGSLAGQDVSL</sequence>
<feature type="compositionally biased region" description="Polar residues" evidence="5">
    <location>
        <begin position="459"/>
        <end position="489"/>
    </location>
</feature>
<dbReference type="AlphaFoldDB" id="A0A1A8PZ04"/>
<dbReference type="GO" id="GO:0015074">
    <property type="term" value="P:DNA integration"/>
    <property type="evidence" value="ECO:0007669"/>
    <property type="project" value="InterPro"/>
</dbReference>
<keyword evidence="3" id="KW-0238">DNA-binding</keyword>
<accession>A0A1A8PZ04</accession>
<dbReference type="GO" id="GO:0003677">
    <property type="term" value="F:DNA binding"/>
    <property type="evidence" value="ECO:0007669"/>
    <property type="project" value="UniProtKB-KW"/>
</dbReference>
<dbReference type="SUPFAM" id="SSF56349">
    <property type="entry name" value="DNA breaking-rejoining enzymes"/>
    <property type="match status" value="1"/>
</dbReference>
<proteinExistence type="inferred from homology"/>
<reference evidence="7" key="2">
    <citation type="submission" date="2016-06" db="EMBL/GenBank/DDBJ databases">
        <title>The genome of a short-lived fish provides insights into sex chromosome evolution and the genetic control of aging.</title>
        <authorList>
            <person name="Reichwald K."/>
            <person name="Felder M."/>
            <person name="Petzold A."/>
            <person name="Koch P."/>
            <person name="Groth M."/>
            <person name="Platzer M."/>
        </authorList>
    </citation>
    <scope>NUCLEOTIDE SEQUENCE</scope>
    <source>
        <tissue evidence="7">Brain</tissue>
    </source>
</reference>
<dbReference type="Gene3D" id="3.30.70.270">
    <property type="match status" value="1"/>
</dbReference>
<reference evidence="7" key="1">
    <citation type="submission" date="2016-05" db="EMBL/GenBank/DDBJ databases">
        <authorList>
            <person name="Lavstsen T."/>
            <person name="Jespersen J.S."/>
        </authorList>
    </citation>
    <scope>NUCLEOTIDE SEQUENCE</scope>
    <source>
        <tissue evidence="7">Brain</tissue>
    </source>
</reference>
<evidence type="ECO:0000256" key="5">
    <source>
        <dbReference type="SAM" id="MobiDB-lite"/>
    </source>
</evidence>
<dbReference type="InterPro" id="IPR043128">
    <property type="entry name" value="Rev_trsase/Diguanyl_cyclase"/>
</dbReference>
<dbReference type="EC" id="3.1.26.4" evidence="2"/>
<protein>
    <recommendedName>
        <fullName evidence="2">ribonuclease H</fullName>
        <ecNumber evidence="2">3.1.26.4</ecNumber>
    </recommendedName>
</protein>
<dbReference type="GO" id="GO:0004523">
    <property type="term" value="F:RNA-DNA hybrid ribonuclease activity"/>
    <property type="evidence" value="ECO:0007669"/>
    <property type="project" value="UniProtKB-EC"/>
</dbReference>
<dbReference type="SUPFAM" id="SSF47823">
    <property type="entry name" value="lambda integrase-like, N-terminal domain"/>
    <property type="match status" value="1"/>
</dbReference>
<dbReference type="InterPro" id="IPR000477">
    <property type="entry name" value="RT_dom"/>
</dbReference>
<feature type="region of interest" description="Disordered" evidence="5">
    <location>
        <begin position="74"/>
        <end position="95"/>
    </location>
</feature>
<comment type="similarity">
    <text evidence="1">Belongs to the beta type-B retroviral polymerase family. HERV class-II K(HML-2) pol subfamily.</text>
</comment>